<feature type="compositionally biased region" description="Basic and acidic residues" evidence="1">
    <location>
        <begin position="136"/>
        <end position="154"/>
    </location>
</feature>
<accession>A0ABP6X1L3</accession>
<organism evidence="2 3">
    <name type="scientific">Amycolatopsis ultiminotia</name>
    <dbReference type="NCBI Taxonomy" id="543629"/>
    <lineage>
        <taxon>Bacteria</taxon>
        <taxon>Bacillati</taxon>
        <taxon>Actinomycetota</taxon>
        <taxon>Actinomycetes</taxon>
        <taxon>Pseudonocardiales</taxon>
        <taxon>Pseudonocardiaceae</taxon>
        <taxon>Amycolatopsis</taxon>
    </lineage>
</organism>
<reference evidence="3" key="1">
    <citation type="journal article" date="2019" name="Int. J. Syst. Evol. Microbiol.">
        <title>The Global Catalogue of Microorganisms (GCM) 10K type strain sequencing project: providing services to taxonomists for standard genome sequencing and annotation.</title>
        <authorList>
            <consortium name="The Broad Institute Genomics Platform"/>
            <consortium name="The Broad Institute Genome Sequencing Center for Infectious Disease"/>
            <person name="Wu L."/>
            <person name="Ma J."/>
        </authorList>
    </citation>
    <scope>NUCLEOTIDE SEQUENCE [LARGE SCALE GENOMIC DNA]</scope>
    <source>
        <strain evidence="3">JCM 16898</strain>
    </source>
</reference>
<proteinExistence type="predicted"/>
<evidence type="ECO:0000256" key="1">
    <source>
        <dbReference type="SAM" id="MobiDB-lite"/>
    </source>
</evidence>
<dbReference type="Proteomes" id="UP001500689">
    <property type="component" value="Unassembled WGS sequence"/>
</dbReference>
<protein>
    <submittedName>
        <fullName evidence="2">Uncharacterized protein</fullName>
    </submittedName>
</protein>
<feature type="region of interest" description="Disordered" evidence="1">
    <location>
        <begin position="132"/>
        <end position="154"/>
    </location>
</feature>
<feature type="region of interest" description="Disordered" evidence="1">
    <location>
        <begin position="1"/>
        <end position="90"/>
    </location>
</feature>
<dbReference type="EMBL" id="BAAAZN010000010">
    <property type="protein sequence ID" value="GAA3558982.1"/>
    <property type="molecule type" value="Genomic_DNA"/>
</dbReference>
<comment type="caution">
    <text evidence="2">The sequence shown here is derived from an EMBL/GenBank/DDBJ whole genome shotgun (WGS) entry which is preliminary data.</text>
</comment>
<feature type="compositionally biased region" description="Basic and acidic residues" evidence="1">
    <location>
        <begin position="69"/>
        <end position="79"/>
    </location>
</feature>
<gene>
    <name evidence="2" type="ORF">GCM10022222_48210</name>
</gene>
<name>A0ABP6X1L3_9PSEU</name>
<evidence type="ECO:0000313" key="2">
    <source>
        <dbReference type="EMBL" id="GAA3558982.1"/>
    </source>
</evidence>
<evidence type="ECO:0000313" key="3">
    <source>
        <dbReference type="Proteomes" id="UP001500689"/>
    </source>
</evidence>
<keyword evidence="3" id="KW-1185">Reference proteome</keyword>
<sequence length="154" mass="16026">MTGPGVPIPASASAAGERWTPHTRGGFGASQTDSGTPAPKSGGPVRRQGCGQPRINPNPPGQRPNRAGAEVRRLTRRGEGSGSPARQSLPVALVCDASMFAVRGRTSPPVKALGGDRGVAWRESGNTWHCSAARSDTVRRQEHSGGGPIEKECR</sequence>